<dbReference type="Pfam" id="PF12625">
    <property type="entry name" value="Arabinose_bd"/>
    <property type="match status" value="1"/>
</dbReference>
<dbReference type="InterPro" id="IPR032687">
    <property type="entry name" value="AraC-type_N"/>
</dbReference>
<dbReference type="PANTHER" id="PTHR47894">
    <property type="entry name" value="HTH-TYPE TRANSCRIPTIONAL REGULATOR GADX"/>
    <property type="match status" value="1"/>
</dbReference>
<protein>
    <submittedName>
        <fullName evidence="5">HTH-type transcriptional regulator</fullName>
    </submittedName>
</protein>
<gene>
    <name evidence="5" type="ORF">MIZ03_1094</name>
</gene>
<dbReference type="PRINTS" id="PR00032">
    <property type="entry name" value="HTHARAC"/>
</dbReference>
<evidence type="ECO:0000256" key="1">
    <source>
        <dbReference type="ARBA" id="ARBA00023015"/>
    </source>
</evidence>
<evidence type="ECO:0000313" key="5">
    <source>
        <dbReference type="EMBL" id="BCO26214.1"/>
    </source>
</evidence>
<evidence type="ECO:0000256" key="2">
    <source>
        <dbReference type="ARBA" id="ARBA00023125"/>
    </source>
</evidence>
<dbReference type="SMART" id="SM00342">
    <property type="entry name" value="HTH_ARAC"/>
    <property type="match status" value="1"/>
</dbReference>
<dbReference type="EMBL" id="AP024238">
    <property type="protein sequence ID" value="BCO26214.1"/>
    <property type="molecule type" value="Genomic_DNA"/>
</dbReference>
<dbReference type="Gene3D" id="1.10.10.60">
    <property type="entry name" value="Homeodomain-like"/>
    <property type="match status" value="1"/>
</dbReference>
<keyword evidence="6" id="KW-1185">Reference proteome</keyword>
<evidence type="ECO:0000259" key="4">
    <source>
        <dbReference type="PROSITE" id="PS01124"/>
    </source>
</evidence>
<dbReference type="PANTHER" id="PTHR47894:SF1">
    <property type="entry name" value="HTH-TYPE TRANSCRIPTIONAL REGULATOR VQSM"/>
    <property type="match status" value="1"/>
</dbReference>
<proteinExistence type="predicted"/>
<feature type="domain" description="HTH araC/xylS-type" evidence="4">
    <location>
        <begin position="281"/>
        <end position="383"/>
    </location>
</feature>
<dbReference type="SUPFAM" id="SSF46689">
    <property type="entry name" value="Homeodomain-like"/>
    <property type="match status" value="1"/>
</dbReference>
<dbReference type="PROSITE" id="PS01124">
    <property type="entry name" value="HTH_ARAC_FAMILY_2"/>
    <property type="match status" value="1"/>
</dbReference>
<evidence type="ECO:0000256" key="3">
    <source>
        <dbReference type="ARBA" id="ARBA00023163"/>
    </source>
</evidence>
<dbReference type="Pfam" id="PF12833">
    <property type="entry name" value="HTH_18"/>
    <property type="match status" value="1"/>
</dbReference>
<dbReference type="Proteomes" id="UP000824366">
    <property type="component" value="Chromosome"/>
</dbReference>
<organism evidence="5 6">
    <name type="scientific">Rhodoferax lithotrophicus</name>
    <dbReference type="NCBI Taxonomy" id="2798804"/>
    <lineage>
        <taxon>Bacteria</taxon>
        <taxon>Pseudomonadati</taxon>
        <taxon>Pseudomonadota</taxon>
        <taxon>Betaproteobacteria</taxon>
        <taxon>Burkholderiales</taxon>
        <taxon>Comamonadaceae</taxon>
        <taxon>Rhodoferax</taxon>
    </lineage>
</organism>
<keyword evidence="2" id="KW-0238">DNA-binding</keyword>
<evidence type="ECO:0000313" key="6">
    <source>
        <dbReference type="Proteomes" id="UP000824366"/>
    </source>
</evidence>
<keyword evidence="1" id="KW-0805">Transcription regulation</keyword>
<name>A0ABM7MJ01_9BURK</name>
<accession>A0ABM7MJ01</accession>
<keyword evidence="3" id="KW-0804">Transcription</keyword>
<sequence>METTGSGGTLRRSPGALNAKIAQLDCKNLPSTSKLPEMDTPISEKGSISICFVHEALACIRNQGLDPNALLRQVGISPELLASPHARVSSRHYGALWHLIAQTLDDEFFGMDSHRMKAGSFTLLCHAVIHSNTLERALLRAMRFLRLVLDDLAGELSREGDLAQIVLKDVPRITQPGDNSPATSRRAFAYGTYMIILHGLACWIVGRRIPLSKADFCCAEPAFIDEWKILFSQNLHFNQAHCSLSFPASYLDMANIQNERSMKEFLRSAPANFLVKYKNSASLSAKIRRRLRQWHPAAWPDFETLAHQLHSSSATLRRRLDDEGESYRSIMDELRRDLAISLLSDTQLSISDIAAELGFAESSAFHRAFKKWTGTRPGEYRCSFER</sequence>
<dbReference type="InterPro" id="IPR020449">
    <property type="entry name" value="Tscrpt_reg_AraC-type_HTH"/>
</dbReference>
<dbReference type="InterPro" id="IPR009057">
    <property type="entry name" value="Homeodomain-like_sf"/>
</dbReference>
<reference evidence="5 6" key="1">
    <citation type="journal article" date="2021" name="Microbiol. Spectr.">
        <title>A Single Bacterium Capable of Oxidation and Reduction of Iron at Circumneutral pH.</title>
        <authorList>
            <person name="Kato S."/>
            <person name="Ohkuma M."/>
        </authorList>
    </citation>
    <scope>NUCLEOTIDE SEQUENCE [LARGE SCALE GENOMIC DNA]</scope>
    <source>
        <strain evidence="5 6">MIZ03</strain>
    </source>
</reference>
<dbReference type="InterPro" id="IPR018060">
    <property type="entry name" value="HTH_AraC"/>
</dbReference>